<evidence type="ECO:0000259" key="1">
    <source>
        <dbReference type="Pfam" id="PF26215"/>
    </source>
</evidence>
<evidence type="ECO:0000313" key="2">
    <source>
        <dbReference type="EMBL" id="KYN21095.1"/>
    </source>
</evidence>
<accession>A0A151J8M1</accession>
<dbReference type="InterPro" id="IPR058912">
    <property type="entry name" value="HTH_animal"/>
</dbReference>
<dbReference type="PANTHER" id="PTHR21301:SF10">
    <property type="entry name" value="REVERSE TRANSCRIPTASE DOMAIN-CONTAINING PROTEIN"/>
    <property type="match status" value="1"/>
</dbReference>
<sequence>MEVGGDRLNFLDVTVIRGNGRIEFNWYHKPTFSDRYLNFWSQHPVSQKIGTIAGLVDRIVLLSNPKFHYNNFCFIIVLLENDYPLNFIFENIRYRLRKIIMVDNRKEVVEENCINKEECSWFTVPFVRGVPEKFNRLNSENMRVAYYSSNKLQEFIRVHRDPLLREKKSLNRAINALPFESHIPGYQFCGPGTRLTKRLARGDVSIGRTLFPSCH</sequence>
<dbReference type="Proteomes" id="UP000078492">
    <property type="component" value="Unassembled WGS sequence"/>
</dbReference>
<feature type="domain" description="Helix-turn-helix" evidence="1">
    <location>
        <begin position="35"/>
        <end position="93"/>
    </location>
</feature>
<dbReference type="PANTHER" id="PTHR21301">
    <property type="entry name" value="REVERSE TRANSCRIPTASE"/>
    <property type="match status" value="1"/>
</dbReference>
<protein>
    <recommendedName>
        <fullName evidence="1">Helix-turn-helix domain-containing protein</fullName>
    </recommendedName>
</protein>
<gene>
    <name evidence="2" type="ORF">ALC57_06540</name>
</gene>
<dbReference type="Pfam" id="PF26215">
    <property type="entry name" value="HTH_animal"/>
    <property type="match status" value="1"/>
</dbReference>
<dbReference type="AlphaFoldDB" id="A0A151J8M1"/>
<proteinExistence type="predicted"/>
<name>A0A151J8M1_9HYME</name>
<organism evidence="2 3">
    <name type="scientific">Trachymyrmex cornetzi</name>
    <dbReference type="NCBI Taxonomy" id="471704"/>
    <lineage>
        <taxon>Eukaryota</taxon>
        <taxon>Metazoa</taxon>
        <taxon>Ecdysozoa</taxon>
        <taxon>Arthropoda</taxon>
        <taxon>Hexapoda</taxon>
        <taxon>Insecta</taxon>
        <taxon>Pterygota</taxon>
        <taxon>Neoptera</taxon>
        <taxon>Endopterygota</taxon>
        <taxon>Hymenoptera</taxon>
        <taxon>Apocrita</taxon>
        <taxon>Aculeata</taxon>
        <taxon>Formicoidea</taxon>
        <taxon>Formicidae</taxon>
        <taxon>Myrmicinae</taxon>
        <taxon>Trachymyrmex</taxon>
    </lineage>
</organism>
<reference evidence="2 3" key="1">
    <citation type="submission" date="2015-09" db="EMBL/GenBank/DDBJ databases">
        <title>Trachymyrmex cornetzi WGS genome.</title>
        <authorList>
            <person name="Nygaard S."/>
            <person name="Hu H."/>
            <person name="Boomsma J."/>
            <person name="Zhang G."/>
        </authorList>
    </citation>
    <scope>NUCLEOTIDE SEQUENCE [LARGE SCALE GENOMIC DNA]</scope>
    <source>
        <strain evidence="2">Tcor2-1</strain>
        <tissue evidence="2">Whole body</tissue>
    </source>
</reference>
<keyword evidence="3" id="KW-1185">Reference proteome</keyword>
<dbReference type="EMBL" id="KQ979541">
    <property type="protein sequence ID" value="KYN21095.1"/>
    <property type="molecule type" value="Genomic_DNA"/>
</dbReference>
<evidence type="ECO:0000313" key="3">
    <source>
        <dbReference type="Proteomes" id="UP000078492"/>
    </source>
</evidence>